<reference evidence="2" key="2">
    <citation type="submission" date="2021-04" db="EMBL/GenBank/DDBJ databases">
        <authorList>
            <person name="Gilroy R."/>
        </authorList>
    </citation>
    <scope>NUCLEOTIDE SEQUENCE</scope>
    <source>
        <strain evidence="2">2189</strain>
    </source>
</reference>
<feature type="transmembrane region" description="Helical" evidence="1">
    <location>
        <begin position="70"/>
        <end position="89"/>
    </location>
</feature>
<evidence type="ECO:0000313" key="3">
    <source>
        <dbReference type="Proteomes" id="UP000886847"/>
    </source>
</evidence>
<reference evidence="2" key="1">
    <citation type="journal article" date="2021" name="PeerJ">
        <title>Extensive microbial diversity within the chicken gut microbiome revealed by metagenomics and culture.</title>
        <authorList>
            <person name="Gilroy R."/>
            <person name="Ravi A."/>
            <person name="Getino M."/>
            <person name="Pursley I."/>
            <person name="Horton D.L."/>
            <person name="Alikhan N.F."/>
            <person name="Baker D."/>
            <person name="Gharbi K."/>
            <person name="Hall N."/>
            <person name="Watson M."/>
            <person name="Adriaenssens E.M."/>
            <person name="Foster-Nyarko E."/>
            <person name="Jarju S."/>
            <person name="Secka A."/>
            <person name="Antonio M."/>
            <person name="Oren A."/>
            <person name="Chaudhuri R.R."/>
            <person name="La Ragione R."/>
            <person name="Hildebrand F."/>
            <person name="Pallen M.J."/>
        </authorList>
    </citation>
    <scope>NUCLEOTIDE SEQUENCE</scope>
    <source>
        <strain evidence="2">2189</strain>
    </source>
</reference>
<feature type="transmembrane region" description="Helical" evidence="1">
    <location>
        <begin position="12"/>
        <end position="35"/>
    </location>
</feature>
<keyword evidence="1" id="KW-0472">Membrane</keyword>
<feature type="transmembrane region" description="Helical" evidence="1">
    <location>
        <begin position="96"/>
        <end position="122"/>
    </location>
</feature>
<dbReference type="AlphaFoldDB" id="A0A9D2AU89"/>
<evidence type="ECO:0000313" key="2">
    <source>
        <dbReference type="EMBL" id="HIX50140.1"/>
    </source>
</evidence>
<organism evidence="2 3">
    <name type="scientific">Candidatus Borkfalkia faecavium</name>
    <dbReference type="NCBI Taxonomy" id="2838508"/>
    <lineage>
        <taxon>Bacteria</taxon>
        <taxon>Bacillati</taxon>
        <taxon>Bacillota</taxon>
        <taxon>Clostridia</taxon>
        <taxon>Christensenellales</taxon>
        <taxon>Christensenellaceae</taxon>
        <taxon>Candidatus Borkfalkia</taxon>
    </lineage>
</organism>
<sequence length="161" mass="18470">MKIKTRNNIKLVQILLVLMCVLIEILLFAFLPVAWVNTQGAFIYVSAIDMLAQPFLEKVPGIIFKLEQPFLILLPYLIFTIGLLLYLMMQDGRRKAIAVAIFSLLSCILAFIYGSCIGIRYYQIGDVLSYHNDIWQWFYSLVCLLLLILLCNVALRNQTTT</sequence>
<comment type="caution">
    <text evidence="2">The sequence shown here is derived from an EMBL/GenBank/DDBJ whole genome shotgun (WGS) entry which is preliminary data.</text>
</comment>
<gene>
    <name evidence="2" type="ORF">H9851_02550</name>
</gene>
<protein>
    <submittedName>
        <fullName evidence="2">Uncharacterized protein</fullName>
    </submittedName>
</protein>
<feature type="transmembrane region" description="Helical" evidence="1">
    <location>
        <begin position="134"/>
        <end position="155"/>
    </location>
</feature>
<proteinExistence type="predicted"/>
<dbReference type="Proteomes" id="UP000886847">
    <property type="component" value="Unassembled WGS sequence"/>
</dbReference>
<evidence type="ECO:0000256" key="1">
    <source>
        <dbReference type="SAM" id="Phobius"/>
    </source>
</evidence>
<accession>A0A9D2AU89</accession>
<dbReference type="EMBL" id="DXEW01000012">
    <property type="protein sequence ID" value="HIX50140.1"/>
    <property type="molecule type" value="Genomic_DNA"/>
</dbReference>
<keyword evidence="1" id="KW-0812">Transmembrane</keyword>
<name>A0A9D2AU89_9FIRM</name>
<keyword evidence="1" id="KW-1133">Transmembrane helix</keyword>